<organism evidence="8 9">
    <name type="scientific">Ceutorhynchus assimilis</name>
    <name type="common">cabbage seed weevil</name>
    <dbReference type="NCBI Taxonomy" id="467358"/>
    <lineage>
        <taxon>Eukaryota</taxon>
        <taxon>Metazoa</taxon>
        <taxon>Ecdysozoa</taxon>
        <taxon>Arthropoda</taxon>
        <taxon>Hexapoda</taxon>
        <taxon>Insecta</taxon>
        <taxon>Pterygota</taxon>
        <taxon>Neoptera</taxon>
        <taxon>Endopterygota</taxon>
        <taxon>Coleoptera</taxon>
        <taxon>Polyphaga</taxon>
        <taxon>Cucujiformia</taxon>
        <taxon>Curculionidae</taxon>
        <taxon>Ceutorhynchinae</taxon>
        <taxon>Ceutorhynchus</taxon>
    </lineage>
</organism>
<dbReference type="AlphaFoldDB" id="A0A9N9QK86"/>
<evidence type="ECO:0000313" key="9">
    <source>
        <dbReference type="Proteomes" id="UP001152799"/>
    </source>
</evidence>
<dbReference type="OrthoDB" id="5864054at2759"/>
<dbReference type="SUPFAM" id="SSF81321">
    <property type="entry name" value="Family A G protein-coupled receptor-like"/>
    <property type="match status" value="1"/>
</dbReference>
<dbReference type="InterPro" id="IPR053219">
    <property type="entry name" value="GPCR_Dmsr-1"/>
</dbReference>
<evidence type="ECO:0000256" key="1">
    <source>
        <dbReference type="ARBA" id="ARBA00004370"/>
    </source>
</evidence>
<evidence type="ECO:0000256" key="5">
    <source>
        <dbReference type="ARBA" id="ARBA00023136"/>
    </source>
</evidence>
<dbReference type="InterPro" id="IPR019427">
    <property type="entry name" value="7TM_GPCR_serpentine_rcpt_Srw"/>
</dbReference>
<protein>
    <recommendedName>
        <fullName evidence="7">G-protein coupled receptors family 1 profile domain-containing protein</fullName>
    </recommendedName>
</protein>
<feature type="transmembrane region" description="Helical" evidence="6">
    <location>
        <begin position="53"/>
        <end position="73"/>
    </location>
</feature>
<feature type="domain" description="G-protein coupled receptors family 1 profile" evidence="7">
    <location>
        <begin position="110"/>
        <end position="274"/>
    </location>
</feature>
<dbReference type="CDD" id="cd14978">
    <property type="entry name" value="7tmA_FMRFamide_R-like"/>
    <property type="match status" value="1"/>
</dbReference>
<comment type="similarity">
    <text evidence="2">Belongs to the G-protein coupled receptor 1 family.</text>
</comment>
<name>A0A9N9QK86_9CUCU</name>
<keyword evidence="5 6" id="KW-0472">Membrane</keyword>
<accession>A0A9N9QK86</accession>
<sequence>MMNNVTSLYCDLNSFSKKYEDIHGPLSFVVCVFGSIANVLNICVLTTKDMRWPTNLILTGLAIADLLVMLEYIPFTIHRYINVEVTYLICPLICTPLFISLKIVTYNQTCDKFGRILDKKDLLNYTEVSTKRQIYIIDYVSEDYKYMSFWIYGVVIKLVPCILLTHLSRKLIVVLLETKRRRKTLLSSSIPMEESYDVRPFLQKKFEKYRQADRTSGMLVAILLLFLITEFPQAIMGLLMATKGQQFEKECYRPLGDIMDILALTNSGINFILYCTMSRQFRITFKEIFLIPIINQFAPDSHYCTIDKSGEKTQISAV</sequence>
<gene>
    <name evidence="8" type="ORF">CEUTPL_LOCUS1740</name>
</gene>
<dbReference type="GO" id="GO:0005886">
    <property type="term" value="C:plasma membrane"/>
    <property type="evidence" value="ECO:0007669"/>
    <property type="project" value="TreeGrafter"/>
</dbReference>
<dbReference type="PROSITE" id="PS50262">
    <property type="entry name" value="G_PROTEIN_RECEP_F1_2"/>
    <property type="match status" value="2"/>
</dbReference>
<evidence type="ECO:0000259" key="7">
    <source>
        <dbReference type="PROSITE" id="PS50262"/>
    </source>
</evidence>
<evidence type="ECO:0000313" key="8">
    <source>
        <dbReference type="EMBL" id="CAG9761027.1"/>
    </source>
</evidence>
<feature type="transmembrane region" description="Helical" evidence="6">
    <location>
        <begin position="85"/>
        <end position="104"/>
    </location>
</feature>
<keyword evidence="4 6" id="KW-1133">Transmembrane helix</keyword>
<evidence type="ECO:0000256" key="4">
    <source>
        <dbReference type="ARBA" id="ARBA00022989"/>
    </source>
</evidence>
<dbReference type="InterPro" id="IPR017452">
    <property type="entry name" value="GPCR_Rhodpsn_7TM"/>
</dbReference>
<dbReference type="Gene3D" id="1.20.1070.10">
    <property type="entry name" value="Rhodopsin 7-helix transmembrane proteins"/>
    <property type="match status" value="2"/>
</dbReference>
<proteinExistence type="inferred from homology"/>
<evidence type="ECO:0000256" key="6">
    <source>
        <dbReference type="SAM" id="Phobius"/>
    </source>
</evidence>
<dbReference type="PRINTS" id="PR00237">
    <property type="entry name" value="GPCRRHODOPSN"/>
</dbReference>
<keyword evidence="9" id="KW-1185">Reference proteome</keyword>
<dbReference type="PANTHER" id="PTHR46273">
    <property type="entry name" value="MYOSUPPRESSIN RECEPTOR 1, ISOFORM B-RELATED"/>
    <property type="match status" value="1"/>
</dbReference>
<dbReference type="Proteomes" id="UP001152799">
    <property type="component" value="Chromosome 1"/>
</dbReference>
<dbReference type="InterPro" id="IPR000276">
    <property type="entry name" value="GPCR_Rhodpsn"/>
</dbReference>
<evidence type="ECO:0000256" key="3">
    <source>
        <dbReference type="ARBA" id="ARBA00022692"/>
    </source>
</evidence>
<reference evidence="8" key="1">
    <citation type="submission" date="2022-01" db="EMBL/GenBank/DDBJ databases">
        <authorList>
            <person name="King R."/>
        </authorList>
    </citation>
    <scope>NUCLEOTIDE SEQUENCE</scope>
</reference>
<feature type="transmembrane region" description="Helical" evidence="6">
    <location>
        <begin position="218"/>
        <end position="241"/>
    </location>
</feature>
<dbReference type="GO" id="GO:0008528">
    <property type="term" value="F:G protein-coupled peptide receptor activity"/>
    <property type="evidence" value="ECO:0007669"/>
    <property type="project" value="InterPro"/>
</dbReference>
<feature type="transmembrane region" description="Helical" evidence="6">
    <location>
        <begin position="261"/>
        <end position="277"/>
    </location>
</feature>
<feature type="domain" description="G-protein coupled receptors family 1 profile" evidence="7">
    <location>
        <begin position="37"/>
        <end position="94"/>
    </location>
</feature>
<dbReference type="PANTHER" id="PTHR46273:SF4">
    <property type="entry name" value="AT19640P"/>
    <property type="match status" value="1"/>
</dbReference>
<comment type="subcellular location">
    <subcellularLocation>
        <location evidence="1">Membrane</location>
    </subcellularLocation>
</comment>
<dbReference type="Pfam" id="PF10324">
    <property type="entry name" value="7TM_GPCR_Srw"/>
    <property type="match status" value="2"/>
</dbReference>
<evidence type="ECO:0000256" key="2">
    <source>
        <dbReference type="ARBA" id="ARBA00010663"/>
    </source>
</evidence>
<dbReference type="EMBL" id="OU892277">
    <property type="protein sequence ID" value="CAG9761027.1"/>
    <property type="molecule type" value="Genomic_DNA"/>
</dbReference>
<feature type="transmembrane region" description="Helical" evidence="6">
    <location>
        <begin position="26"/>
        <end position="47"/>
    </location>
</feature>
<keyword evidence="3 6" id="KW-0812">Transmembrane</keyword>